<organism evidence="1 2">
    <name type="scientific">Xanthomonas oryzae pv. oryzicola (strain BLS256)</name>
    <dbReference type="NCBI Taxonomy" id="383407"/>
    <lineage>
        <taxon>Bacteria</taxon>
        <taxon>Pseudomonadati</taxon>
        <taxon>Pseudomonadota</taxon>
        <taxon>Gammaproteobacteria</taxon>
        <taxon>Lysobacterales</taxon>
        <taxon>Lysobacteraceae</taxon>
        <taxon>Xanthomonas</taxon>
    </lineage>
</organism>
<accession>G7TG49</accession>
<gene>
    <name evidence="1" type="ORF">XOC_2474</name>
</gene>
<dbReference type="AlphaFoldDB" id="G7TG49"/>
<name>G7TG49_XANOB</name>
<dbReference type="HOGENOM" id="CLU_2332914_0_0_6"/>
<proteinExistence type="predicted"/>
<dbReference type="KEGG" id="xor:XOC_2474"/>
<reference evidence="1 2" key="1">
    <citation type="journal article" date="2011" name="J. Bacteriol.">
        <title>Two new complete genome sequences offer insight into host and tissue specificity of plant pathogenic Xanthomonas spp.</title>
        <authorList>
            <person name="Bogdanove A.J."/>
            <person name="Koebnik R."/>
            <person name="Lu H."/>
            <person name="Furutani A."/>
            <person name="Angiuoli S.V."/>
            <person name="Patil P.B."/>
            <person name="Van Sluys M.A."/>
            <person name="Ryan R.P."/>
            <person name="Meyer D.F."/>
            <person name="Han S.W."/>
            <person name="Aparna G."/>
            <person name="Rajaram M."/>
            <person name="Delcher A.L."/>
            <person name="Phillippy A.M."/>
            <person name="Puiu D."/>
            <person name="Schatz M.C."/>
            <person name="Shumway M."/>
            <person name="Sommer D.D."/>
            <person name="Trapnell C."/>
            <person name="Benahmed F."/>
            <person name="Dimitrov G."/>
            <person name="Madupu R."/>
            <person name="Radune D."/>
            <person name="Sullivan S."/>
            <person name="Jha G."/>
            <person name="Ishihara H."/>
            <person name="Lee S.W."/>
            <person name="Pandey A."/>
            <person name="Sharma V."/>
            <person name="Sriariyanun M."/>
            <person name="Szurek B."/>
            <person name="Vera-Cruz C.M."/>
            <person name="Dorman K.S."/>
            <person name="Ronald P.C."/>
            <person name="Verdier V."/>
            <person name="Dow J.M."/>
            <person name="Sonti R.V."/>
            <person name="Tsuge S."/>
            <person name="Brendel V.P."/>
            <person name="Rabinowicz P.D."/>
            <person name="Leach J.E."/>
            <person name="White F.F."/>
            <person name="Salzberg S.L."/>
        </authorList>
    </citation>
    <scope>NUCLEOTIDE SEQUENCE [LARGE SCALE GENOMIC DNA]</scope>
    <source>
        <strain evidence="1 2">BLS256</strain>
    </source>
</reference>
<dbReference type="Proteomes" id="UP000008851">
    <property type="component" value="Chromosome"/>
</dbReference>
<evidence type="ECO:0000313" key="1">
    <source>
        <dbReference type="EMBL" id="AEQ96604.1"/>
    </source>
</evidence>
<evidence type="ECO:0000313" key="2">
    <source>
        <dbReference type="Proteomes" id="UP000008851"/>
    </source>
</evidence>
<protein>
    <submittedName>
        <fullName evidence="1">Uncharacterized protein</fullName>
    </submittedName>
</protein>
<sequence length="98" mass="11083">MQTRSLPAAAHDGIVWHPWHIATGMELRACHRGWRSDGACCSRVDGVHGASRQRAKPGVSRRFRQSMDIASIYLRIVCARPVRETPYQPRRLRSSAFA</sequence>
<dbReference type="EMBL" id="CP003057">
    <property type="protein sequence ID" value="AEQ96604.1"/>
    <property type="molecule type" value="Genomic_DNA"/>
</dbReference>